<proteinExistence type="predicted"/>
<dbReference type="AlphaFoldDB" id="A0A553P2G7"/>
<name>A0A553P2G7_TIGCA</name>
<dbReference type="Proteomes" id="UP000318571">
    <property type="component" value="Chromosome 7"/>
</dbReference>
<evidence type="ECO:0000313" key="3">
    <source>
        <dbReference type="Proteomes" id="UP000318571"/>
    </source>
</evidence>
<sequence length="190" mass="21904">MDAILNKENRNHRHIKEDEFRLLLADVMAFLNSRPLSYESGDPNEPSALTPNHFILLRPNSTVPARDYKQMSPRKHYHYLQRLIDDVWTRWNKEFLPLLLARDKWKTRNRNLMVDDVVLVVDPLALRGQWKIGPILEVFAGNDGLVRAAKVNLPSGPLVRPITKLCLLQQADVTRSGDEKGGENVEMEME</sequence>
<comment type="caution">
    <text evidence="2">The sequence shown here is derived from an EMBL/GenBank/DDBJ whole genome shotgun (WGS) entry which is preliminary data.</text>
</comment>
<protein>
    <recommendedName>
        <fullName evidence="1">DUF5641 domain-containing protein</fullName>
    </recommendedName>
</protein>
<dbReference type="STRING" id="6832.A0A553P2G7"/>
<dbReference type="PANTHER" id="PTHR47331">
    <property type="entry name" value="PHD-TYPE DOMAIN-CONTAINING PROTEIN"/>
    <property type="match status" value="1"/>
</dbReference>
<dbReference type="PANTHER" id="PTHR47331:SF1">
    <property type="entry name" value="GAG-LIKE PROTEIN"/>
    <property type="match status" value="1"/>
</dbReference>
<dbReference type="Pfam" id="PF18701">
    <property type="entry name" value="DUF5641"/>
    <property type="match status" value="1"/>
</dbReference>
<evidence type="ECO:0000313" key="2">
    <source>
        <dbReference type="EMBL" id="TRY71895.1"/>
    </source>
</evidence>
<feature type="domain" description="DUF5641" evidence="1">
    <location>
        <begin position="76"/>
        <end position="168"/>
    </location>
</feature>
<dbReference type="InterPro" id="IPR040676">
    <property type="entry name" value="DUF5641"/>
</dbReference>
<dbReference type="EMBL" id="VCGU01000008">
    <property type="protein sequence ID" value="TRY71895.1"/>
    <property type="molecule type" value="Genomic_DNA"/>
</dbReference>
<dbReference type="OMA" id="HEAGNID"/>
<keyword evidence="3" id="KW-1185">Reference proteome</keyword>
<evidence type="ECO:0000259" key="1">
    <source>
        <dbReference type="Pfam" id="PF18701"/>
    </source>
</evidence>
<reference evidence="2 3" key="1">
    <citation type="journal article" date="2018" name="Nat. Ecol. Evol.">
        <title>Genomic signatures of mitonuclear coevolution across populations of Tigriopus californicus.</title>
        <authorList>
            <person name="Barreto F.S."/>
            <person name="Watson E.T."/>
            <person name="Lima T.G."/>
            <person name="Willett C.S."/>
            <person name="Edmands S."/>
            <person name="Li W."/>
            <person name="Burton R.S."/>
        </authorList>
    </citation>
    <scope>NUCLEOTIDE SEQUENCE [LARGE SCALE GENOMIC DNA]</scope>
    <source>
        <strain evidence="2 3">San Diego</strain>
    </source>
</reference>
<accession>A0A553P2G7</accession>
<organism evidence="2 3">
    <name type="scientific">Tigriopus californicus</name>
    <name type="common">Marine copepod</name>
    <dbReference type="NCBI Taxonomy" id="6832"/>
    <lineage>
        <taxon>Eukaryota</taxon>
        <taxon>Metazoa</taxon>
        <taxon>Ecdysozoa</taxon>
        <taxon>Arthropoda</taxon>
        <taxon>Crustacea</taxon>
        <taxon>Multicrustacea</taxon>
        <taxon>Hexanauplia</taxon>
        <taxon>Copepoda</taxon>
        <taxon>Harpacticoida</taxon>
        <taxon>Harpacticidae</taxon>
        <taxon>Tigriopus</taxon>
    </lineage>
</organism>
<gene>
    <name evidence="2" type="ORF">TCAL_14851</name>
</gene>